<name>A0A1I3D5B8_SELRU</name>
<proteinExistence type="predicted"/>
<reference evidence="1 2" key="1">
    <citation type="submission" date="2016-10" db="EMBL/GenBank/DDBJ databases">
        <authorList>
            <person name="de Groot N.N."/>
        </authorList>
    </citation>
    <scope>NUCLEOTIDE SEQUENCE [LARGE SCALE GENOMIC DNA]</scope>
    <source>
        <strain evidence="1 2">Z108</strain>
    </source>
</reference>
<gene>
    <name evidence="1" type="ORF">SAMN04487861_105100</name>
</gene>
<sequence>MKKNSYSYNKEAFICIYQKLHGVPLIQPILKF</sequence>
<evidence type="ECO:0000313" key="2">
    <source>
        <dbReference type="Proteomes" id="UP000183639"/>
    </source>
</evidence>
<dbReference type="Proteomes" id="UP000183639">
    <property type="component" value="Unassembled WGS sequence"/>
</dbReference>
<dbReference type="EMBL" id="FOQK01000005">
    <property type="protein sequence ID" value="SFH81933.1"/>
    <property type="molecule type" value="Genomic_DNA"/>
</dbReference>
<organism evidence="1 2">
    <name type="scientific">Selenomonas ruminantium</name>
    <dbReference type="NCBI Taxonomy" id="971"/>
    <lineage>
        <taxon>Bacteria</taxon>
        <taxon>Bacillati</taxon>
        <taxon>Bacillota</taxon>
        <taxon>Negativicutes</taxon>
        <taxon>Selenomonadales</taxon>
        <taxon>Selenomonadaceae</taxon>
        <taxon>Selenomonas</taxon>
    </lineage>
</organism>
<protein>
    <submittedName>
        <fullName evidence="1">Uncharacterized protein</fullName>
    </submittedName>
</protein>
<dbReference type="AlphaFoldDB" id="A0A1I3D5B8"/>
<accession>A0A1I3D5B8</accession>
<evidence type="ECO:0000313" key="1">
    <source>
        <dbReference type="EMBL" id="SFH81933.1"/>
    </source>
</evidence>